<dbReference type="Pfam" id="PF04116">
    <property type="entry name" value="FA_hydroxylase"/>
    <property type="match status" value="1"/>
</dbReference>
<gene>
    <name evidence="9" type="ORF">IE877_15750</name>
</gene>
<keyword evidence="10" id="KW-1185">Reference proteome</keyword>
<dbReference type="Proteomes" id="UP000652176">
    <property type="component" value="Unassembled WGS sequence"/>
</dbReference>
<dbReference type="InterPro" id="IPR006694">
    <property type="entry name" value="Fatty_acid_hydroxylase"/>
</dbReference>
<evidence type="ECO:0000259" key="8">
    <source>
        <dbReference type="Pfam" id="PF04116"/>
    </source>
</evidence>
<organism evidence="9 10">
    <name type="scientific">Methylomonas albis</name>
    <dbReference type="NCBI Taxonomy" id="1854563"/>
    <lineage>
        <taxon>Bacteria</taxon>
        <taxon>Pseudomonadati</taxon>
        <taxon>Pseudomonadota</taxon>
        <taxon>Gammaproteobacteria</taxon>
        <taxon>Methylococcales</taxon>
        <taxon>Methylococcaceae</taxon>
        <taxon>Methylomonas</taxon>
    </lineage>
</organism>
<evidence type="ECO:0000256" key="7">
    <source>
        <dbReference type="SAM" id="Phobius"/>
    </source>
</evidence>
<comment type="subcellular location">
    <subcellularLocation>
        <location evidence="1">Endomembrane system</location>
        <topology evidence="1">Multi-pass membrane protein</topology>
    </subcellularLocation>
</comment>
<feature type="transmembrane region" description="Helical" evidence="7">
    <location>
        <begin position="6"/>
        <end position="23"/>
    </location>
</feature>
<keyword evidence="6 7" id="KW-0472">Membrane</keyword>
<reference evidence="9 10" key="1">
    <citation type="submission" date="2020-09" db="EMBL/GenBank/DDBJ databases">
        <title>Methylomonas albis sp. nov. and Methylomonas fluvii sp. nov.: Two cold-adapted methanotrophs from the River Elbe and an amended description of Methylovulum psychrotolerans strain Eb1.</title>
        <authorList>
            <person name="Bussmann I.K."/>
            <person name="Klings K.-W."/>
            <person name="Warnstedt J."/>
            <person name="Hoppert M."/>
            <person name="Saborowski A."/>
            <person name="Horn F."/>
            <person name="Liebner S."/>
        </authorList>
    </citation>
    <scope>NUCLEOTIDE SEQUENCE [LARGE SCALE GENOMIC DNA]</scope>
    <source>
        <strain evidence="9 10">EbA</strain>
    </source>
</reference>
<dbReference type="RefSeq" id="WP_192375596.1">
    <property type="nucleotide sequence ID" value="NZ_CAJHIV010000001.1"/>
</dbReference>
<sequence length="263" mass="30383">MEAMLSFGVFIGILLAMLSWELLSPTRRLSMSRRQRWTINLGLAALNAGVMRISIGAAAWLAANWARDQQLGLFNNLPVPDWLNISLTLLFLDLAIYAQHVAAHRWQWFWRLHQVHHSDLDFDTTTAVRFHPLEIMLSMAYKVLLVMALGADPLAVIAFEIILNSCALFNHGNLSLPPLFERMLRYLLVTPDMHRIHHSTRQQETDSNFGFSLSCWDRLFKTYCHRSQQPQSEMTIGLNGFRDRQALGFFQLLAMPFRPLYKR</sequence>
<comment type="caution">
    <text evidence="9">The sequence shown here is derived from an EMBL/GenBank/DDBJ whole genome shotgun (WGS) entry which is preliminary data.</text>
</comment>
<evidence type="ECO:0000256" key="3">
    <source>
        <dbReference type="ARBA" id="ARBA00022989"/>
    </source>
</evidence>
<protein>
    <submittedName>
        <fullName evidence="9">Sterol desaturase family protein</fullName>
    </submittedName>
</protein>
<keyword evidence="5" id="KW-0443">Lipid metabolism</keyword>
<evidence type="ECO:0000256" key="6">
    <source>
        <dbReference type="ARBA" id="ARBA00023136"/>
    </source>
</evidence>
<proteinExistence type="predicted"/>
<keyword evidence="2 7" id="KW-0812">Transmembrane</keyword>
<dbReference type="InterPro" id="IPR051689">
    <property type="entry name" value="Sterol_desaturase/TMEM195"/>
</dbReference>
<keyword evidence="4" id="KW-0560">Oxidoreductase</keyword>
<accession>A0ABR9D2I5</accession>
<evidence type="ECO:0000256" key="5">
    <source>
        <dbReference type="ARBA" id="ARBA00023098"/>
    </source>
</evidence>
<evidence type="ECO:0000256" key="4">
    <source>
        <dbReference type="ARBA" id="ARBA00023002"/>
    </source>
</evidence>
<dbReference type="PANTHER" id="PTHR21624">
    <property type="entry name" value="STEROL DESATURASE-RELATED PROTEIN"/>
    <property type="match status" value="1"/>
</dbReference>
<feature type="transmembrane region" description="Helical" evidence="7">
    <location>
        <begin position="43"/>
        <end position="62"/>
    </location>
</feature>
<keyword evidence="3 7" id="KW-1133">Transmembrane helix</keyword>
<evidence type="ECO:0000313" key="10">
    <source>
        <dbReference type="Proteomes" id="UP000652176"/>
    </source>
</evidence>
<evidence type="ECO:0000313" key="9">
    <source>
        <dbReference type="EMBL" id="MBD9357314.1"/>
    </source>
</evidence>
<feature type="transmembrane region" description="Helical" evidence="7">
    <location>
        <begin position="82"/>
        <end position="103"/>
    </location>
</feature>
<evidence type="ECO:0000256" key="1">
    <source>
        <dbReference type="ARBA" id="ARBA00004127"/>
    </source>
</evidence>
<dbReference type="EMBL" id="JACXSS010000001">
    <property type="protein sequence ID" value="MBD9357314.1"/>
    <property type="molecule type" value="Genomic_DNA"/>
</dbReference>
<name>A0ABR9D2I5_9GAMM</name>
<dbReference type="PANTHER" id="PTHR21624:SF1">
    <property type="entry name" value="ALKYLGLYCEROL MONOOXYGENASE"/>
    <property type="match status" value="1"/>
</dbReference>
<feature type="domain" description="Fatty acid hydroxylase" evidence="8">
    <location>
        <begin position="87"/>
        <end position="222"/>
    </location>
</feature>
<evidence type="ECO:0000256" key="2">
    <source>
        <dbReference type="ARBA" id="ARBA00022692"/>
    </source>
</evidence>